<keyword evidence="1" id="KW-0808">Transferase</keyword>
<keyword evidence="1" id="KW-0548">Nucleotidyltransferase</keyword>
<gene>
    <name evidence="1" type="ORF">Tci_830447</name>
</gene>
<keyword evidence="1" id="KW-0695">RNA-directed DNA polymerase</keyword>
<dbReference type="EMBL" id="BKCJ010977694">
    <property type="protein sequence ID" value="GFC58477.1"/>
    <property type="molecule type" value="Genomic_DNA"/>
</dbReference>
<proteinExistence type="predicted"/>
<feature type="non-terminal residue" evidence="1">
    <location>
        <position position="197"/>
    </location>
</feature>
<sequence>NFESLNKVNLIDATCGEYSQEVLGFSDVVASGNPTPYYEPIVSNSSPTLTLFGESDFILKEIKDYLSNYSNLIEIKDYEFDMERDILILKALLNSDPSPPLPNQKDYFLVIHKDLKVIEPKEDKSSNDEPPEVELKDLPPHLEYAFLGDNNKWPSLTLKCGDTPSISYNNFESLNKVNLIDATCGEYSQEVLGFSDV</sequence>
<feature type="non-terminal residue" evidence="1">
    <location>
        <position position="1"/>
    </location>
</feature>
<organism evidence="1">
    <name type="scientific">Tanacetum cinerariifolium</name>
    <name type="common">Dalmatian daisy</name>
    <name type="synonym">Chrysanthemum cinerariifolium</name>
    <dbReference type="NCBI Taxonomy" id="118510"/>
    <lineage>
        <taxon>Eukaryota</taxon>
        <taxon>Viridiplantae</taxon>
        <taxon>Streptophyta</taxon>
        <taxon>Embryophyta</taxon>
        <taxon>Tracheophyta</taxon>
        <taxon>Spermatophyta</taxon>
        <taxon>Magnoliopsida</taxon>
        <taxon>eudicotyledons</taxon>
        <taxon>Gunneridae</taxon>
        <taxon>Pentapetalae</taxon>
        <taxon>asterids</taxon>
        <taxon>campanulids</taxon>
        <taxon>Asterales</taxon>
        <taxon>Asteraceae</taxon>
        <taxon>Asteroideae</taxon>
        <taxon>Anthemideae</taxon>
        <taxon>Anthemidinae</taxon>
        <taxon>Tanacetum</taxon>
    </lineage>
</organism>
<comment type="caution">
    <text evidence="1">The sequence shown here is derived from an EMBL/GenBank/DDBJ whole genome shotgun (WGS) entry which is preliminary data.</text>
</comment>
<evidence type="ECO:0000313" key="1">
    <source>
        <dbReference type="EMBL" id="GFC58477.1"/>
    </source>
</evidence>
<dbReference type="GO" id="GO:0003964">
    <property type="term" value="F:RNA-directed DNA polymerase activity"/>
    <property type="evidence" value="ECO:0007669"/>
    <property type="project" value="UniProtKB-KW"/>
</dbReference>
<reference evidence="1" key="1">
    <citation type="journal article" date="2019" name="Sci. Rep.">
        <title>Draft genome of Tanacetum cinerariifolium, the natural source of mosquito coil.</title>
        <authorList>
            <person name="Yamashiro T."/>
            <person name="Shiraishi A."/>
            <person name="Satake H."/>
            <person name="Nakayama K."/>
        </authorList>
    </citation>
    <scope>NUCLEOTIDE SEQUENCE</scope>
</reference>
<accession>A0A699Q422</accession>
<dbReference type="AlphaFoldDB" id="A0A699Q422"/>
<protein>
    <submittedName>
        <fullName evidence="1">Reverse transcriptase domain-containing protein</fullName>
    </submittedName>
</protein>
<name>A0A699Q422_TANCI</name>